<dbReference type="SUPFAM" id="SSF48452">
    <property type="entry name" value="TPR-like"/>
    <property type="match status" value="2"/>
</dbReference>
<dbReference type="PANTHER" id="PTHR46797">
    <property type="entry name" value="HTH-TYPE TRANSCRIPTIONAL REGULATOR"/>
    <property type="match status" value="1"/>
</dbReference>
<dbReference type="Gene3D" id="1.10.260.40">
    <property type="entry name" value="lambda repressor-like DNA-binding domains"/>
    <property type="match status" value="1"/>
</dbReference>
<dbReference type="PROSITE" id="PS50943">
    <property type="entry name" value="HTH_CROC1"/>
    <property type="match status" value="1"/>
</dbReference>
<reference evidence="3 4" key="1">
    <citation type="submission" date="2024-09" db="EMBL/GenBank/DDBJ databases">
        <authorList>
            <person name="Sun Q."/>
            <person name="Mori K."/>
        </authorList>
    </citation>
    <scope>NUCLEOTIDE SEQUENCE [LARGE SCALE GENOMIC DNA]</scope>
    <source>
        <strain evidence="3 4">JCM 3323</strain>
    </source>
</reference>
<evidence type="ECO:0000256" key="1">
    <source>
        <dbReference type="ARBA" id="ARBA00023125"/>
    </source>
</evidence>
<keyword evidence="4" id="KW-1185">Reference proteome</keyword>
<dbReference type="Gene3D" id="1.25.40.10">
    <property type="entry name" value="Tetratricopeptide repeat domain"/>
    <property type="match status" value="2"/>
</dbReference>
<dbReference type="PANTHER" id="PTHR46797:SF1">
    <property type="entry name" value="METHYLPHOSPHONATE SYNTHASE"/>
    <property type="match status" value="1"/>
</dbReference>
<keyword evidence="1" id="KW-0238">DNA-binding</keyword>
<evidence type="ECO:0000313" key="4">
    <source>
        <dbReference type="Proteomes" id="UP001589646"/>
    </source>
</evidence>
<dbReference type="SMART" id="SM00530">
    <property type="entry name" value="HTH_XRE"/>
    <property type="match status" value="2"/>
</dbReference>
<accession>A0ABV5Q957</accession>
<dbReference type="Proteomes" id="UP001589646">
    <property type="component" value="Unassembled WGS sequence"/>
</dbReference>
<dbReference type="InterPro" id="IPR010982">
    <property type="entry name" value="Lambda_DNA-bd_dom_sf"/>
</dbReference>
<name>A0ABV5Q957_9ACTN</name>
<gene>
    <name evidence="3" type="ORF">ACFFRN_35850</name>
</gene>
<dbReference type="CDD" id="cd00093">
    <property type="entry name" value="HTH_XRE"/>
    <property type="match status" value="1"/>
</dbReference>
<organism evidence="3 4">
    <name type="scientific">Nonomuraea roseola</name>
    <dbReference type="NCBI Taxonomy" id="46179"/>
    <lineage>
        <taxon>Bacteria</taxon>
        <taxon>Bacillati</taxon>
        <taxon>Actinomycetota</taxon>
        <taxon>Actinomycetes</taxon>
        <taxon>Streptosporangiales</taxon>
        <taxon>Streptosporangiaceae</taxon>
        <taxon>Nonomuraea</taxon>
    </lineage>
</organism>
<dbReference type="InterPro" id="IPR001387">
    <property type="entry name" value="Cro/C1-type_HTH"/>
</dbReference>
<dbReference type="Pfam" id="PF01381">
    <property type="entry name" value="HTH_3"/>
    <property type="match status" value="1"/>
</dbReference>
<dbReference type="RefSeq" id="WP_379479188.1">
    <property type="nucleotide sequence ID" value="NZ_JBHMCE010000012.1"/>
</dbReference>
<feature type="domain" description="HTH cro/C1-type" evidence="2">
    <location>
        <begin position="31"/>
        <end position="84"/>
    </location>
</feature>
<dbReference type="EMBL" id="JBHMCE010000012">
    <property type="protein sequence ID" value="MFB9532009.1"/>
    <property type="molecule type" value="Genomic_DNA"/>
</dbReference>
<protein>
    <submittedName>
        <fullName evidence="3">Helix-turn-helix domain-containing protein</fullName>
    </submittedName>
</protein>
<dbReference type="InterPro" id="IPR011990">
    <property type="entry name" value="TPR-like_helical_dom_sf"/>
</dbReference>
<dbReference type="SUPFAM" id="SSF47413">
    <property type="entry name" value="lambda repressor-like DNA-binding domains"/>
    <property type="match status" value="1"/>
</dbReference>
<evidence type="ECO:0000313" key="3">
    <source>
        <dbReference type="EMBL" id="MFB9532009.1"/>
    </source>
</evidence>
<proteinExistence type="predicted"/>
<comment type="caution">
    <text evidence="3">The sequence shown here is derived from an EMBL/GenBank/DDBJ whole genome shotgun (WGS) entry which is preliminary data.</text>
</comment>
<dbReference type="InterPro" id="IPR050807">
    <property type="entry name" value="TransReg_Diox_bact_type"/>
</dbReference>
<sequence>MGGSPSLRWCLASSSQGDIAVTTSDLVGLRIKTVRRQRGLSQAQLAHPELSDSYVSLIESGKRTPTPAVLELLAQKLDCSLSYLVNGVTAEQMNDIELGLGYARLALENGEVHEARTRFAELLADNNLAGLTALRQEAEYGLALATEATGDLSQAIEILRRLDGEELSADRHVEIALALCRCHRDKGDLVAAVEVGERILSGAVRPAWTDGLVELGATLLAAYWVRGDLLRARQFSAELLAAAELLGTPRATVAASWNAARVAESVGRGEEALALVERAYAIHSETGAPRNLARLRGAVAGHHARLNPQNTDKLRELFGQTLRDVAESSAGVTDQAIAELELAKVELTAGHLELAIEHAKAADGLLAAETPELDAQGRMILARAQGALGDREQGLASAREALRFMQQSPASRQAAGKWYALAETIDELGDEERAVEAYQQALACVGL</sequence>
<evidence type="ECO:0000259" key="2">
    <source>
        <dbReference type="PROSITE" id="PS50943"/>
    </source>
</evidence>